<evidence type="ECO:0000256" key="1">
    <source>
        <dbReference type="SAM" id="MobiDB-lite"/>
    </source>
</evidence>
<reference evidence="2 3" key="1">
    <citation type="submission" date="2016-05" db="EMBL/GenBank/DDBJ databases">
        <title>Diversity and Homogeneity among Thermoacidophilic Verrucomicrobia Methanotrophs Linked with Geographical Origin.</title>
        <authorList>
            <person name="Erikstad H.-A."/>
            <person name="Smestad N.B."/>
            <person name="Ceballos R.M."/>
            <person name="Birkeland N.-K."/>
        </authorList>
    </citation>
    <scope>NUCLEOTIDE SEQUENCE [LARGE SCALE GENOMIC DNA]</scope>
    <source>
        <strain evidence="2 3">Phi</strain>
    </source>
</reference>
<feature type="region of interest" description="Disordered" evidence="1">
    <location>
        <begin position="234"/>
        <end position="266"/>
    </location>
</feature>
<comment type="caution">
    <text evidence="2">The sequence shown here is derived from an EMBL/GenBank/DDBJ whole genome shotgun (WGS) entry which is preliminary data.</text>
</comment>
<organism evidence="2 3">
    <name type="scientific">Methylacidiphilum caldifontis</name>
    <dbReference type="NCBI Taxonomy" id="2795386"/>
    <lineage>
        <taxon>Bacteria</taxon>
        <taxon>Pseudomonadati</taxon>
        <taxon>Verrucomicrobiota</taxon>
        <taxon>Methylacidiphilae</taxon>
        <taxon>Methylacidiphilales</taxon>
        <taxon>Methylacidiphilaceae</taxon>
        <taxon>Methylacidiphilum (ex Ratnadevi et al. 2023)</taxon>
    </lineage>
</organism>
<dbReference type="OrthoDB" id="186372at2"/>
<evidence type="ECO:0000313" key="2">
    <source>
        <dbReference type="EMBL" id="TFE68518.1"/>
    </source>
</evidence>
<proteinExistence type="predicted"/>
<feature type="compositionally biased region" description="Basic and acidic residues" evidence="1">
    <location>
        <begin position="240"/>
        <end position="252"/>
    </location>
</feature>
<protein>
    <submittedName>
        <fullName evidence="2">Uncharacterized protein</fullName>
    </submittedName>
</protein>
<dbReference type="EMBL" id="LXQC01000140">
    <property type="protein sequence ID" value="TFE68518.1"/>
    <property type="molecule type" value="Genomic_DNA"/>
</dbReference>
<gene>
    <name evidence="2" type="ORF">A7Q10_08515</name>
</gene>
<dbReference type="RefSeq" id="WP_134440173.1">
    <property type="nucleotide sequence ID" value="NZ_LXQC01000140.1"/>
</dbReference>
<dbReference type="Proteomes" id="UP000297713">
    <property type="component" value="Unassembled WGS sequence"/>
</dbReference>
<accession>A0A4Y8PCP3</accession>
<name>A0A4Y8PCP3_9BACT</name>
<sequence>MSKTTIFILVLFIGLIIAGQSLLKYHLGFVADIHHAYQVLEKKRPTLDQVESAVEAAIPDFFSPIELEEIHEEQAPFGLRLDCSLTVSADMDIYKVYSEPILQDPEEVKSLDLIPKDLREMALADVANTVFIPGFPAGMTFERQTKQLLFKRGEEITLKVNVRASENSRGGWTTEADIEDAPWKIKTPGCFLKTALELAEDEAKEIKSWSAIWKKYWALENNPAEKNRVLKAFASQKQKQPTERTKKEELRTTQKTLQEQKPAIPTPKRSFKSNFEPCIVKVAFFKADAVYKERGSKITIRITKTLKILSYTIPEGTRAFGWVLKNDGKKGIEVQFVRAVLPRGTVVKFSRKAKVIPI</sequence>
<evidence type="ECO:0000313" key="3">
    <source>
        <dbReference type="Proteomes" id="UP000297713"/>
    </source>
</evidence>
<keyword evidence="3" id="KW-1185">Reference proteome</keyword>
<dbReference type="AlphaFoldDB" id="A0A4Y8PCP3"/>